<dbReference type="PANTHER" id="PTHR45138">
    <property type="entry name" value="REGULATORY COMPONENTS OF SENSORY TRANSDUCTION SYSTEM"/>
    <property type="match status" value="1"/>
</dbReference>
<dbReference type="InterPro" id="IPR050469">
    <property type="entry name" value="Diguanylate_Cyclase"/>
</dbReference>
<feature type="domain" description="GGDEF" evidence="2">
    <location>
        <begin position="375"/>
        <end position="493"/>
    </location>
</feature>
<reference evidence="3 4" key="1">
    <citation type="submission" date="2021-03" db="EMBL/GenBank/DDBJ databases">
        <title>Thermosipho ferrireducens sp.nov., an anaerobic thermophilic iron-reducing bacterium isolated from a deep-sea hydrothermal sulfide deposits.</title>
        <authorList>
            <person name="Zeng X."/>
            <person name="Chen Y."/>
            <person name="Shao Z."/>
        </authorList>
    </citation>
    <scope>NUCLEOTIDE SEQUENCE [LARGE SCALE GENOMIC DNA]</scope>
    <source>
        <strain evidence="3 4">JL129W03</strain>
    </source>
</reference>
<dbReference type="PANTHER" id="PTHR45138:SF9">
    <property type="entry name" value="DIGUANYLATE CYCLASE DGCM-RELATED"/>
    <property type="match status" value="1"/>
</dbReference>
<dbReference type="InterPro" id="IPR043128">
    <property type="entry name" value="Rev_trsase/Diguanyl_cyclase"/>
</dbReference>
<dbReference type="NCBIfam" id="TIGR00254">
    <property type="entry name" value="GGDEF"/>
    <property type="match status" value="1"/>
</dbReference>
<proteinExistence type="predicted"/>
<sequence length="493" mass="57983">MTEFLLAIIVFMALLIFYLFRRLKLRTQRKKDNQMYDELFLIFHEIFRKIELGIGVWKRCKLVYKNDVFDEFLKTIEVDTKDFENAQEFVESWERLFEKYPKFKLLEDVLDTIKGNLDSNDVSLNWIREIDKTAFMINFTRFMLGKDLYTTVNIKNITQEFTGAQLKTAEVFSSVVTNVIPLVLENRQMREIGKAIYNNLYSAKVIDSFIIGTIDKRGEITVRFGIVGNKEISGLKVPKEEKTLLRYFIDKGKPEYFSNILKVNLTNGYKPKIIVKKDYSIYGVPISFRGDVFGAVLFEKSGENLFSPATFPVFEHLANIIAITLKLKEYYDIALKERDRYYNMSIKDTMTGAYNRAFLVEYLIKMHARIKRKPEKLCIVFIDIDDFKSMNDKYGHLFGDRVLKDFVRITQKNIRTMDFVVRYGGDEFILLLPTINSKEAEKIVSRLKKKLSSLEFPIKFSYGIVEFDPDVSVEDNLRKVDEKMYEMKNRKPR</sequence>
<organism evidence="3 4">
    <name type="scientific">Thermosipho ferrireducens</name>
    <dbReference type="NCBI Taxonomy" id="2571116"/>
    <lineage>
        <taxon>Bacteria</taxon>
        <taxon>Thermotogati</taxon>
        <taxon>Thermotogota</taxon>
        <taxon>Thermotogae</taxon>
        <taxon>Thermotogales</taxon>
        <taxon>Fervidobacteriaceae</taxon>
        <taxon>Thermosipho</taxon>
    </lineage>
</organism>
<dbReference type="RefSeq" id="WP_207566448.1">
    <property type="nucleotide sequence ID" value="NZ_CP071446.1"/>
</dbReference>
<gene>
    <name evidence="3" type="ORF">JYK00_08355</name>
</gene>
<dbReference type="SUPFAM" id="SSF55781">
    <property type="entry name" value="GAF domain-like"/>
    <property type="match status" value="1"/>
</dbReference>
<feature type="transmembrane region" description="Helical" evidence="1">
    <location>
        <begin position="6"/>
        <end position="23"/>
    </location>
</feature>
<dbReference type="Proteomes" id="UP000671862">
    <property type="component" value="Chromosome"/>
</dbReference>
<evidence type="ECO:0000259" key="2">
    <source>
        <dbReference type="PROSITE" id="PS50887"/>
    </source>
</evidence>
<dbReference type="Pfam" id="PF00990">
    <property type="entry name" value="GGDEF"/>
    <property type="match status" value="1"/>
</dbReference>
<keyword evidence="1" id="KW-0472">Membrane</keyword>
<dbReference type="InterPro" id="IPR029787">
    <property type="entry name" value="Nucleotide_cyclase"/>
</dbReference>
<dbReference type="InterPro" id="IPR029016">
    <property type="entry name" value="GAF-like_dom_sf"/>
</dbReference>
<dbReference type="Gene3D" id="3.30.450.40">
    <property type="match status" value="1"/>
</dbReference>
<dbReference type="Gene3D" id="3.30.70.270">
    <property type="match status" value="1"/>
</dbReference>
<evidence type="ECO:0000313" key="3">
    <source>
        <dbReference type="EMBL" id="QTA37724.1"/>
    </source>
</evidence>
<dbReference type="SUPFAM" id="SSF55073">
    <property type="entry name" value="Nucleotide cyclase"/>
    <property type="match status" value="1"/>
</dbReference>
<accession>A0ABX7S6B2</accession>
<protein>
    <submittedName>
        <fullName evidence="3">GGDEF domain-containing protein</fullName>
    </submittedName>
</protein>
<evidence type="ECO:0000313" key="4">
    <source>
        <dbReference type="Proteomes" id="UP000671862"/>
    </source>
</evidence>
<evidence type="ECO:0000256" key="1">
    <source>
        <dbReference type="SAM" id="Phobius"/>
    </source>
</evidence>
<dbReference type="CDD" id="cd01949">
    <property type="entry name" value="GGDEF"/>
    <property type="match status" value="1"/>
</dbReference>
<dbReference type="EMBL" id="CP071446">
    <property type="protein sequence ID" value="QTA37724.1"/>
    <property type="molecule type" value="Genomic_DNA"/>
</dbReference>
<dbReference type="SMART" id="SM00267">
    <property type="entry name" value="GGDEF"/>
    <property type="match status" value="1"/>
</dbReference>
<keyword evidence="1" id="KW-1133">Transmembrane helix</keyword>
<name>A0ABX7S6B2_9BACT</name>
<dbReference type="PROSITE" id="PS50887">
    <property type="entry name" value="GGDEF"/>
    <property type="match status" value="1"/>
</dbReference>
<keyword evidence="1" id="KW-0812">Transmembrane</keyword>
<dbReference type="InterPro" id="IPR000160">
    <property type="entry name" value="GGDEF_dom"/>
</dbReference>
<keyword evidence="4" id="KW-1185">Reference proteome</keyword>